<dbReference type="InterPro" id="IPR015590">
    <property type="entry name" value="Aldehyde_DH_dom"/>
</dbReference>
<dbReference type="SUPFAM" id="SSF53720">
    <property type="entry name" value="ALDH-like"/>
    <property type="match status" value="1"/>
</dbReference>
<dbReference type="PROSITE" id="PS00687">
    <property type="entry name" value="ALDEHYDE_DEHYDR_GLU"/>
    <property type="match status" value="1"/>
</dbReference>
<sequence>MTTVLPSPGIGDLVTENTHLIGGDWVPAVGGETIEVIGPATTEVLAHVPRGGTADVDAAVQAASAAYPSWRDTSASVRAELITRWARLIQEHETELDQLESQEVGRPHWGPPPMARILTFLAGQADKVQGVSLPAQSPDVLGLTLREPYGAVGSVIPWNAPGPMFANDVGAAIAAGNTIVIKPAEDAPLTPLALARLAIRAGIPAGVVNVVTGYGAEAGAAIPVHPGIRRMSFTGSPETGSLVMAACARNLVPLHLELGGKSPQVIFADADLEAAVPAIAQGITLNTGQVCAAGSRVVVDRSVHAEVVRRLAGQLRQVTVGPWHERVHMGPLINGKQHSRVLDYVRLGSDEGAELIVGGGVPAGEAFERGFFVEPTLFDRVDPGMRIAQEEIFGPVLSVIPVDSEDEALAVANGTDYGLVASVWTRDVGRAVRMAKGLQAGQVAVNAALGAGVIGAPFGGYKRSGFGRTMGADAVLDYTQVKAVSLRGTL</sequence>
<feature type="domain" description="Aldehyde dehydrogenase" evidence="4">
    <location>
        <begin position="25"/>
        <end position="484"/>
    </location>
</feature>
<comment type="caution">
    <text evidence="5">The sequence shown here is derived from an EMBL/GenBank/DDBJ whole genome shotgun (WGS) entry which is preliminary data.</text>
</comment>
<dbReference type="PANTHER" id="PTHR11699">
    <property type="entry name" value="ALDEHYDE DEHYDROGENASE-RELATED"/>
    <property type="match status" value="1"/>
</dbReference>
<proteinExistence type="inferred from homology"/>
<evidence type="ECO:0000313" key="6">
    <source>
        <dbReference type="Proteomes" id="UP000715441"/>
    </source>
</evidence>
<accession>A0ABX1JKK3</accession>
<keyword evidence="1 3" id="KW-0560">Oxidoreductase</keyword>
<reference evidence="5 6" key="1">
    <citation type="submission" date="2020-04" db="EMBL/GenBank/DDBJ databases">
        <title>Novel species.</title>
        <authorList>
            <person name="Teo W.F.A."/>
            <person name="Lipun K."/>
            <person name="Srisuk N."/>
            <person name="Duangmal K."/>
        </authorList>
    </citation>
    <scope>NUCLEOTIDE SEQUENCE [LARGE SCALE GENOMIC DNA]</scope>
    <source>
        <strain evidence="5 6">K13G38</strain>
    </source>
</reference>
<evidence type="ECO:0000256" key="2">
    <source>
        <dbReference type="PROSITE-ProRule" id="PRU10007"/>
    </source>
</evidence>
<dbReference type="InterPro" id="IPR016162">
    <property type="entry name" value="Ald_DH_N"/>
</dbReference>
<dbReference type="InterPro" id="IPR016161">
    <property type="entry name" value="Ald_DH/histidinol_DH"/>
</dbReference>
<dbReference type="InterPro" id="IPR029510">
    <property type="entry name" value="Ald_DH_CS_GLU"/>
</dbReference>
<dbReference type="EMBL" id="JAAXLS010000082">
    <property type="protein sequence ID" value="NKQ59176.1"/>
    <property type="molecule type" value="Genomic_DNA"/>
</dbReference>
<evidence type="ECO:0000313" key="5">
    <source>
        <dbReference type="EMBL" id="NKQ59176.1"/>
    </source>
</evidence>
<dbReference type="InterPro" id="IPR016163">
    <property type="entry name" value="Ald_DH_C"/>
</dbReference>
<dbReference type="Proteomes" id="UP000715441">
    <property type="component" value="Unassembled WGS sequence"/>
</dbReference>
<dbReference type="Gene3D" id="3.40.605.10">
    <property type="entry name" value="Aldehyde Dehydrogenase, Chain A, domain 1"/>
    <property type="match status" value="1"/>
</dbReference>
<evidence type="ECO:0000256" key="3">
    <source>
        <dbReference type="RuleBase" id="RU003345"/>
    </source>
</evidence>
<feature type="active site" evidence="2">
    <location>
        <position position="257"/>
    </location>
</feature>
<gene>
    <name evidence="5" type="ORF">HFP15_40685</name>
</gene>
<dbReference type="RefSeq" id="WP_168523708.1">
    <property type="nucleotide sequence ID" value="NZ_JAAXLS010000082.1"/>
</dbReference>
<dbReference type="Pfam" id="PF00171">
    <property type="entry name" value="Aldedh"/>
    <property type="match status" value="1"/>
</dbReference>
<organism evidence="5 6">
    <name type="scientific">Amycolatopsis acididurans</name>
    <dbReference type="NCBI Taxonomy" id="2724524"/>
    <lineage>
        <taxon>Bacteria</taxon>
        <taxon>Bacillati</taxon>
        <taxon>Actinomycetota</taxon>
        <taxon>Actinomycetes</taxon>
        <taxon>Pseudonocardiales</taxon>
        <taxon>Pseudonocardiaceae</taxon>
        <taxon>Amycolatopsis</taxon>
    </lineage>
</organism>
<protein>
    <submittedName>
        <fullName evidence="5">Aldehyde dehydrogenase</fullName>
    </submittedName>
</protein>
<evidence type="ECO:0000259" key="4">
    <source>
        <dbReference type="Pfam" id="PF00171"/>
    </source>
</evidence>
<comment type="similarity">
    <text evidence="3">Belongs to the aldehyde dehydrogenase family.</text>
</comment>
<evidence type="ECO:0000256" key="1">
    <source>
        <dbReference type="ARBA" id="ARBA00023002"/>
    </source>
</evidence>
<dbReference type="Gene3D" id="3.40.309.10">
    <property type="entry name" value="Aldehyde Dehydrogenase, Chain A, domain 2"/>
    <property type="match status" value="1"/>
</dbReference>
<name>A0ABX1JKK3_9PSEU</name>
<keyword evidence="6" id="KW-1185">Reference proteome</keyword>